<gene>
    <name evidence="1" type="ORF">FGO68_gene5033</name>
</gene>
<proteinExistence type="predicted"/>
<comment type="caution">
    <text evidence="1">The sequence shown here is derived from an EMBL/GenBank/DDBJ whole genome shotgun (WGS) entry which is preliminary data.</text>
</comment>
<dbReference type="Proteomes" id="UP000785679">
    <property type="component" value="Unassembled WGS sequence"/>
</dbReference>
<name>A0A8J8P907_HALGN</name>
<protein>
    <submittedName>
        <fullName evidence="1">Uncharacterized protein</fullName>
    </submittedName>
</protein>
<dbReference type="EMBL" id="RRYP01000065">
    <property type="protein sequence ID" value="TNV88139.1"/>
    <property type="molecule type" value="Genomic_DNA"/>
</dbReference>
<evidence type="ECO:0000313" key="1">
    <source>
        <dbReference type="EMBL" id="TNV88139.1"/>
    </source>
</evidence>
<dbReference type="AlphaFoldDB" id="A0A8J8P907"/>
<keyword evidence="2" id="KW-1185">Reference proteome</keyword>
<accession>A0A8J8P907</accession>
<evidence type="ECO:0000313" key="2">
    <source>
        <dbReference type="Proteomes" id="UP000785679"/>
    </source>
</evidence>
<sequence>MQTELAIFHTSFMLAQLTPVGIVSANAILSEVLASHIAGIVHKQRIRIVALLHAHCVTFAFTSFNRQEIHGSFARIALAI</sequence>
<organism evidence="1 2">
    <name type="scientific">Halteria grandinella</name>
    <dbReference type="NCBI Taxonomy" id="5974"/>
    <lineage>
        <taxon>Eukaryota</taxon>
        <taxon>Sar</taxon>
        <taxon>Alveolata</taxon>
        <taxon>Ciliophora</taxon>
        <taxon>Intramacronucleata</taxon>
        <taxon>Spirotrichea</taxon>
        <taxon>Stichotrichia</taxon>
        <taxon>Sporadotrichida</taxon>
        <taxon>Halteriidae</taxon>
        <taxon>Halteria</taxon>
    </lineage>
</organism>
<reference evidence="1" key="1">
    <citation type="submission" date="2019-06" db="EMBL/GenBank/DDBJ databases">
        <authorList>
            <person name="Zheng W."/>
        </authorList>
    </citation>
    <scope>NUCLEOTIDE SEQUENCE</scope>
    <source>
        <strain evidence="1">QDHG01</strain>
    </source>
</reference>